<keyword evidence="4" id="KW-0539">Nucleus</keyword>
<dbReference type="GO" id="GO:0005634">
    <property type="term" value="C:nucleus"/>
    <property type="evidence" value="ECO:0007669"/>
    <property type="project" value="UniProtKB-SubCell"/>
</dbReference>
<feature type="domain" description="BHLH" evidence="5">
    <location>
        <begin position="80"/>
        <end position="129"/>
    </location>
</feature>
<evidence type="ECO:0000259" key="5">
    <source>
        <dbReference type="PROSITE" id="PS50888"/>
    </source>
</evidence>
<organism evidence="6 7">
    <name type="scientific">Cucurbita argyrosperma subsp. sororia</name>
    <dbReference type="NCBI Taxonomy" id="37648"/>
    <lineage>
        <taxon>Eukaryota</taxon>
        <taxon>Viridiplantae</taxon>
        <taxon>Streptophyta</taxon>
        <taxon>Embryophyta</taxon>
        <taxon>Tracheophyta</taxon>
        <taxon>Spermatophyta</taxon>
        <taxon>Magnoliopsida</taxon>
        <taxon>eudicotyledons</taxon>
        <taxon>Gunneridae</taxon>
        <taxon>Pentapetalae</taxon>
        <taxon>rosids</taxon>
        <taxon>fabids</taxon>
        <taxon>Cucurbitales</taxon>
        <taxon>Cucurbitaceae</taxon>
        <taxon>Cucurbiteae</taxon>
        <taxon>Cucurbita</taxon>
    </lineage>
</organism>
<evidence type="ECO:0000256" key="1">
    <source>
        <dbReference type="ARBA" id="ARBA00004123"/>
    </source>
</evidence>
<dbReference type="AlphaFoldDB" id="A0AAV6M4Y8"/>
<dbReference type="PROSITE" id="PS50888">
    <property type="entry name" value="BHLH"/>
    <property type="match status" value="1"/>
</dbReference>
<dbReference type="EMBL" id="JAGKQH010000017">
    <property type="protein sequence ID" value="KAG6575326.1"/>
    <property type="molecule type" value="Genomic_DNA"/>
</dbReference>
<accession>A0AAV6M4Y8</accession>
<evidence type="ECO:0000256" key="2">
    <source>
        <dbReference type="ARBA" id="ARBA00023015"/>
    </source>
</evidence>
<sequence>MASKSGRTPIRSTSSTLRLARTFLRSFANIKSQEPAILPSPPELRRRSRRIKMMAYSSMARTAGPRCAWARALLFKLRTRARHRTLITRRRHHHRSDDRVGKLRRLVPGGESMDVCTLLEETGEYIQCLSAQVKVMKAICDHQFSTN</sequence>
<dbReference type="GO" id="GO:0006355">
    <property type="term" value="P:regulation of DNA-templated transcription"/>
    <property type="evidence" value="ECO:0007669"/>
    <property type="project" value="InterPro"/>
</dbReference>
<dbReference type="Proteomes" id="UP000685013">
    <property type="component" value="Chromosome 17"/>
</dbReference>
<dbReference type="PANTHER" id="PTHR33124">
    <property type="entry name" value="TRANSCRIPTION FACTOR IBH1-LIKE 1"/>
    <property type="match status" value="1"/>
</dbReference>
<keyword evidence="3" id="KW-0804">Transcription</keyword>
<proteinExistence type="predicted"/>
<keyword evidence="2" id="KW-0805">Transcription regulation</keyword>
<gene>
    <name evidence="6" type="primary">IBH1</name>
    <name evidence="6" type="ORF">SDJN03_25965</name>
</gene>
<protein>
    <submittedName>
        <fullName evidence="6">Transcription factor IBH1</fullName>
    </submittedName>
</protein>
<dbReference type="InterPro" id="IPR044660">
    <property type="entry name" value="IBH1-like"/>
</dbReference>
<evidence type="ECO:0000313" key="7">
    <source>
        <dbReference type="Proteomes" id="UP000685013"/>
    </source>
</evidence>
<dbReference type="InterPro" id="IPR011598">
    <property type="entry name" value="bHLH_dom"/>
</dbReference>
<name>A0AAV6M4Y8_9ROSI</name>
<dbReference type="CDD" id="cd11444">
    <property type="entry name" value="bHLH_AtIBH1_like"/>
    <property type="match status" value="1"/>
</dbReference>
<dbReference type="PANTHER" id="PTHR33124:SF109">
    <property type="entry name" value="TRANSCRIPTION FACTOR IBH1"/>
    <property type="match status" value="1"/>
</dbReference>
<comment type="caution">
    <text evidence="6">The sequence shown here is derived from an EMBL/GenBank/DDBJ whole genome shotgun (WGS) entry which is preliminary data.</text>
</comment>
<evidence type="ECO:0000256" key="3">
    <source>
        <dbReference type="ARBA" id="ARBA00023163"/>
    </source>
</evidence>
<dbReference type="InterPro" id="IPR044549">
    <property type="entry name" value="bHLH_AtIBH1-like"/>
</dbReference>
<keyword evidence="7" id="KW-1185">Reference proteome</keyword>
<comment type="subcellular location">
    <subcellularLocation>
        <location evidence="1">Nucleus</location>
    </subcellularLocation>
</comment>
<evidence type="ECO:0000313" key="6">
    <source>
        <dbReference type="EMBL" id="KAG6575326.1"/>
    </source>
</evidence>
<dbReference type="GO" id="GO:0046983">
    <property type="term" value="F:protein dimerization activity"/>
    <property type="evidence" value="ECO:0007669"/>
    <property type="project" value="InterPro"/>
</dbReference>
<reference evidence="6 7" key="1">
    <citation type="journal article" date="2021" name="Hortic Res">
        <title>The domestication of Cucurbita argyrosperma as revealed by the genome of its wild relative.</title>
        <authorList>
            <person name="Barrera-Redondo J."/>
            <person name="Sanchez-de la Vega G."/>
            <person name="Aguirre-Liguori J.A."/>
            <person name="Castellanos-Morales G."/>
            <person name="Gutierrez-Guerrero Y.T."/>
            <person name="Aguirre-Dugua X."/>
            <person name="Aguirre-Planter E."/>
            <person name="Tenaillon M.I."/>
            <person name="Lira-Saade R."/>
            <person name="Eguiarte L.E."/>
        </authorList>
    </citation>
    <scope>NUCLEOTIDE SEQUENCE [LARGE SCALE GENOMIC DNA]</scope>
    <source>
        <strain evidence="6">JBR-2021</strain>
    </source>
</reference>
<evidence type="ECO:0000256" key="4">
    <source>
        <dbReference type="ARBA" id="ARBA00023242"/>
    </source>
</evidence>
<feature type="non-terminal residue" evidence="6">
    <location>
        <position position="1"/>
    </location>
</feature>